<feature type="domain" description="Glutaredoxin" evidence="1">
    <location>
        <begin position="5"/>
        <end position="62"/>
    </location>
</feature>
<dbReference type="STRING" id="482461.SAMN05216244_1746"/>
<dbReference type="Gene3D" id="3.40.30.10">
    <property type="entry name" value="Glutaredoxin"/>
    <property type="match status" value="1"/>
</dbReference>
<protein>
    <submittedName>
        <fullName evidence="2">Glutaredoxin</fullName>
    </submittedName>
</protein>
<dbReference type="InterPro" id="IPR036249">
    <property type="entry name" value="Thioredoxin-like_sf"/>
</dbReference>
<evidence type="ECO:0000259" key="1">
    <source>
        <dbReference type="Pfam" id="PF00462"/>
    </source>
</evidence>
<reference evidence="3" key="1">
    <citation type="submission" date="2016-10" db="EMBL/GenBank/DDBJ databases">
        <authorList>
            <person name="Varghese N."/>
            <person name="Submissions S."/>
        </authorList>
    </citation>
    <scope>NUCLEOTIDE SEQUENCE [LARGE SCALE GENOMIC DNA]</scope>
    <source>
        <strain evidence="3">CGMCC 1.6199</strain>
    </source>
</reference>
<evidence type="ECO:0000313" key="2">
    <source>
        <dbReference type="EMBL" id="SDM16519.1"/>
    </source>
</evidence>
<dbReference type="InterPro" id="IPR002109">
    <property type="entry name" value="Glutaredoxin"/>
</dbReference>
<keyword evidence="3" id="KW-1185">Reference proteome</keyword>
<dbReference type="EMBL" id="FNHF01000002">
    <property type="protein sequence ID" value="SDM16519.1"/>
    <property type="molecule type" value="Genomic_DNA"/>
</dbReference>
<dbReference type="CDD" id="cd02976">
    <property type="entry name" value="NrdH"/>
    <property type="match status" value="1"/>
</dbReference>
<dbReference type="SUPFAM" id="SSF52833">
    <property type="entry name" value="Thioredoxin-like"/>
    <property type="match status" value="1"/>
</dbReference>
<gene>
    <name evidence="2" type="ORF">SAMN05216244_1746</name>
</gene>
<accession>A0A1G9QZT1</accession>
<dbReference type="Pfam" id="PF00462">
    <property type="entry name" value="Glutaredoxin"/>
    <property type="match status" value="1"/>
</dbReference>
<name>A0A1G9QZT1_9BACI</name>
<proteinExistence type="predicted"/>
<sequence>MKQVVKIYTKAACQESQSLKEFLSKDQVPYVEVDITESEEKQRQLQSAAGTNLVPTIVIEQEGLIGKKKNIIYTGFTNNKEEIDRTIKH</sequence>
<dbReference type="PROSITE" id="PS51354">
    <property type="entry name" value="GLUTAREDOXIN_2"/>
    <property type="match status" value="1"/>
</dbReference>
<dbReference type="Proteomes" id="UP000182347">
    <property type="component" value="Unassembled WGS sequence"/>
</dbReference>
<organism evidence="2 3">
    <name type="scientific">Sediminibacillus halophilus</name>
    <dbReference type="NCBI Taxonomy" id="482461"/>
    <lineage>
        <taxon>Bacteria</taxon>
        <taxon>Bacillati</taxon>
        <taxon>Bacillota</taxon>
        <taxon>Bacilli</taxon>
        <taxon>Bacillales</taxon>
        <taxon>Bacillaceae</taxon>
        <taxon>Sediminibacillus</taxon>
    </lineage>
</organism>
<dbReference type="RefSeq" id="WP_074598459.1">
    <property type="nucleotide sequence ID" value="NZ_FNHF01000002.1"/>
</dbReference>
<evidence type="ECO:0000313" key="3">
    <source>
        <dbReference type="Proteomes" id="UP000182347"/>
    </source>
</evidence>
<dbReference type="AlphaFoldDB" id="A0A1G9QZT1"/>